<gene>
    <name evidence="2" type="ORF">E2C01_046910</name>
</gene>
<keyword evidence="3" id="KW-1185">Reference proteome</keyword>
<name>A0A5B7G6B9_PORTR</name>
<evidence type="ECO:0000313" key="3">
    <source>
        <dbReference type="Proteomes" id="UP000324222"/>
    </source>
</evidence>
<comment type="caution">
    <text evidence="2">The sequence shown here is derived from an EMBL/GenBank/DDBJ whole genome shotgun (WGS) entry which is preliminary data.</text>
</comment>
<feature type="compositionally biased region" description="Basic and acidic residues" evidence="1">
    <location>
        <begin position="32"/>
        <end position="46"/>
    </location>
</feature>
<reference evidence="2 3" key="1">
    <citation type="submission" date="2019-05" db="EMBL/GenBank/DDBJ databases">
        <title>Another draft genome of Portunus trituberculatus and its Hox gene families provides insights of decapod evolution.</title>
        <authorList>
            <person name="Jeong J.-H."/>
            <person name="Song I."/>
            <person name="Kim S."/>
            <person name="Choi T."/>
            <person name="Kim D."/>
            <person name="Ryu S."/>
            <person name="Kim W."/>
        </authorList>
    </citation>
    <scope>NUCLEOTIDE SEQUENCE [LARGE SCALE GENOMIC DNA]</scope>
    <source>
        <tissue evidence="2">Muscle</tissue>
    </source>
</reference>
<dbReference type="AlphaFoldDB" id="A0A5B7G6B9"/>
<feature type="region of interest" description="Disordered" evidence="1">
    <location>
        <begin position="25"/>
        <end position="46"/>
    </location>
</feature>
<protein>
    <submittedName>
        <fullName evidence="2">Uncharacterized protein</fullName>
    </submittedName>
</protein>
<dbReference type="EMBL" id="VSRR010011331">
    <property type="protein sequence ID" value="MPC53026.1"/>
    <property type="molecule type" value="Genomic_DNA"/>
</dbReference>
<evidence type="ECO:0000256" key="1">
    <source>
        <dbReference type="SAM" id="MobiDB-lite"/>
    </source>
</evidence>
<organism evidence="2 3">
    <name type="scientific">Portunus trituberculatus</name>
    <name type="common">Swimming crab</name>
    <name type="synonym">Neptunus trituberculatus</name>
    <dbReference type="NCBI Taxonomy" id="210409"/>
    <lineage>
        <taxon>Eukaryota</taxon>
        <taxon>Metazoa</taxon>
        <taxon>Ecdysozoa</taxon>
        <taxon>Arthropoda</taxon>
        <taxon>Crustacea</taxon>
        <taxon>Multicrustacea</taxon>
        <taxon>Malacostraca</taxon>
        <taxon>Eumalacostraca</taxon>
        <taxon>Eucarida</taxon>
        <taxon>Decapoda</taxon>
        <taxon>Pleocyemata</taxon>
        <taxon>Brachyura</taxon>
        <taxon>Eubrachyura</taxon>
        <taxon>Portunoidea</taxon>
        <taxon>Portunidae</taxon>
        <taxon>Portuninae</taxon>
        <taxon>Portunus</taxon>
    </lineage>
</organism>
<evidence type="ECO:0000313" key="2">
    <source>
        <dbReference type="EMBL" id="MPC53026.1"/>
    </source>
</evidence>
<proteinExistence type="predicted"/>
<sequence length="83" mass="9215">MPSEIYLCPLRSECLRATTMFLKRTQEGTAPKGDHQKDPGAPRVVDHKADTAIRAARTRQLSKLRSEKWTSVAINTLVSSSGF</sequence>
<dbReference type="Proteomes" id="UP000324222">
    <property type="component" value="Unassembled WGS sequence"/>
</dbReference>
<accession>A0A5B7G6B9</accession>